<dbReference type="CDD" id="cd17504">
    <property type="entry name" value="MFS_MMR_MDR_like"/>
    <property type="match status" value="1"/>
</dbReference>
<dbReference type="PROSITE" id="PS50850">
    <property type="entry name" value="MFS"/>
    <property type="match status" value="1"/>
</dbReference>
<evidence type="ECO:0000259" key="6">
    <source>
        <dbReference type="PROSITE" id="PS50850"/>
    </source>
</evidence>
<feature type="domain" description="Major facilitator superfamily (MFS) profile" evidence="6">
    <location>
        <begin position="13"/>
        <end position="464"/>
    </location>
</feature>
<feature type="transmembrane region" description="Helical" evidence="5">
    <location>
        <begin position="12"/>
        <end position="36"/>
    </location>
</feature>
<feature type="transmembrane region" description="Helical" evidence="5">
    <location>
        <begin position="437"/>
        <end position="459"/>
    </location>
</feature>
<proteinExistence type="predicted"/>
<dbReference type="InterPro" id="IPR020846">
    <property type="entry name" value="MFS_dom"/>
</dbReference>
<evidence type="ECO:0000256" key="4">
    <source>
        <dbReference type="ARBA" id="ARBA00023136"/>
    </source>
</evidence>
<keyword evidence="2 5" id="KW-0812">Transmembrane</keyword>
<feature type="transmembrane region" description="Helical" evidence="5">
    <location>
        <begin position="167"/>
        <end position="186"/>
    </location>
</feature>
<dbReference type="RefSeq" id="WP_136908778.1">
    <property type="nucleotide sequence ID" value="NZ_SUMD01000003.1"/>
</dbReference>
<dbReference type="EMBL" id="SUMD01000003">
    <property type="protein sequence ID" value="TJZ79576.1"/>
    <property type="molecule type" value="Genomic_DNA"/>
</dbReference>
<evidence type="ECO:0000313" key="8">
    <source>
        <dbReference type="Proteomes" id="UP000305109"/>
    </source>
</evidence>
<comment type="caution">
    <text evidence="7">The sequence shown here is derived from an EMBL/GenBank/DDBJ whole genome shotgun (WGS) entry which is preliminary data.</text>
</comment>
<sequence length="482" mass="48838">MSGPSPTVNPNGLVGVLAFTGIVAALMQTLVVPLIGDLPRLLDTTASNASWVITATLLAGAVATPVTGRLGDLYGKRRMLLVCSVPLIAGSMLCAVASSVLPMIAGRALQGIGMGMIPLGISALRDLVPPARLNSSIALMSASMGIGGAVGLPLAAAVAEGTSWRALFWGATALSVLVAVAIWRFVPGTPVLGAGGRFDLLGALGLGVGLVCLLTAVSKGATWGWTSGTTVALFVGAVLVLLAWGWWELRTVDPLVDLRVTARRQVLLTNIVGVVIGFAMYAQSLIIPQLLQMPESTGFGLGQSMLAMGLWMAPGGLVMMLVAALGARLSTARGPKITLLAGSLVIATGYGSSMLLMGSTWGLLIVVCICSAGIGLAYGAMPALIMGAVPLSETASANSFNTLMRSLGTSMAAAVVGVVLAQMSVQVGDYTLPTENGFRTGLLIGCGVALVAAAVTAAIPARRASTPAPSPFATEPHELSKA</sequence>
<name>A0ABY2RMQ4_9NOCA</name>
<comment type="subcellular location">
    <subcellularLocation>
        <location evidence="1">Cell membrane</location>
        <topology evidence="1">Multi-pass membrane protein</topology>
    </subcellularLocation>
</comment>
<dbReference type="Gene3D" id="1.20.1250.20">
    <property type="entry name" value="MFS general substrate transporter like domains"/>
    <property type="match status" value="1"/>
</dbReference>
<feature type="transmembrane region" description="Helical" evidence="5">
    <location>
        <begin position="79"/>
        <end position="98"/>
    </location>
</feature>
<feature type="transmembrane region" description="Helical" evidence="5">
    <location>
        <begin position="306"/>
        <end position="325"/>
    </location>
</feature>
<dbReference type="Proteomes" id="UP000305109">
    <property type="component" value="Unassembled WGS sequence"/>
</dbReference>
<dbReference type="InterPro" id="IPR011701">
    <property type="entry name" value="MFS"/>
</dbReference>
<feature type="transmembrane region" description="Helical" evidence="5">
    <location>
        <begin position="337"/>
        <end position="357"/>
    </location>
</feature>
<dbReference type="Pfam" id="PF07690">
    <property type="entry name" value="MFS_1"/>
    <property type="match status" value="1"/>
</dbReference>
<protein>
    <submittedName>
        <fullName evidence="7">MFS transporter</fullName>
    </submittedName>
</protein>
<evidence type="ECO:0000256" key="5">
    <source>
        <dbReference type="SAM" id="Phobius"/>
    </source>
</evidence>
<dbReference type="PANTHER" id="PTHR42718:SF35">
    <property type="entry name" value="BLL0718 PROTEIN"/>
    <property type="match status" value="1"/>
</dbReference>
<accession>A0ABY2RMQ4</accession>
<evidence type="ECO:0000313" key="7">
    <source>
        <dbReference type="EMBL" id="TJZ79576.1"/>
    </source>
</evidence>
<organism evidence="7 8">
    <name type="scientific">Rhodococcus oryzae</name>
    <dbReference type="NCBI Taxonomy" id="2571143"/>
    <lineage>
        <taxon>Bacteria</taxon>
        <taxon>Bacillati</taxon>
        <taxon>Actinomycetota</taxon>
        <taxon>Actinomycetes</taxon>
        <taxon>Mycobacteriales</taxon>
        <taxon>Nocardiaceae</taxon>
        <taxon>Rhodococcus</taxon>
    </lineage>
</organism>
<evidence type="ECO:0000256" key="1">
    <source>
        <dbReference type="ARBA" id="ARBA00004651"/>
    </source>
</evidence>
<evidence type="ECO:0000256" key="3">
    <source>
        <dbReference type="ARBA" id="ARBA00022989"/>
    </source>
</evidence>
<keyword evidence="4 5" id="KW-0472">Membrane</keyword>
<feature type="transmembrane region" description="Helical" evidence="5">
    <location>
        <begin position="267"/>
        <end position="286"/>
    </location>
</feature>
<dbReference type="SUPFAM" id="SSF103473">
    <property type="entry name" value="MFS general substrate transporter"/>
    <property type="match status" value="1"/>
</dbReference>
<evidence type="ECO:0000256" key="2">
    <source>
        <dbReference type="ARBA" id="ARBA00022692"/>
    </source>
</evidence>
<reference evidence="7 8" key="1">
    <citation type="submission" date="2019-04" db="EMBL/GenBank/DDBJ databases">
        <title>Rhodococcus oryzae sp. nov., a novel actinomycete isolated from rhizosphere soil of rice (Oryza sativa L.).</title>
        <authorList>
            <person name="Li C."/>
        </authorList>
    </citation>
    <scope>NUCLEOTIDE SEQUENCE [LARGE SCALE GENOMIC DNA]</scope>
    <source>
        <strain evidence="7 8">NEAU-CX67</strain>
    </source>
</reference>
<gene>
    <name evidence="7" type="ORF">FCG67_08145</name>
</gene>
<dbReference type="PANTHER" id="PTHR42718">
    <property type="entry name" value="MAJOR FACILITATOR SUPERFAMILY MULTIDRUG TRANSPORTER MFSC"/>
    <property type="match status" value="1"/>
</dbReference>
<dbReference type="InterPro" id="IPR036259">
    <property type="entry name" value="MFS_trans_sf"/>
</dbReference>
<feature type="transmembrane region" description="Helical" evidence="5">
    <location>
        <begin position="136"/>
        <end position="155"/>
    </location>
</feature>
<feature type="transmembrane region" description="Helical" evidence="5">
    <location>
        <begin position="223"/>
        <end position="247"/>
    </location>
</feature>
<keyword evidence="8" id="KW-1185">Reference proteome</keyword>
<feature type="transmembrane region" description="Helical" evidence="5">
    <location>
        <begin position="48"/>
        <end position="67"/>
    </location>
</feature>
<feature type="transmembrane region" description="Helical" evidence="5">
    <location>
        <begin position="363"/>
        <end position="391"/>
    </location>
</feature>
<keyword evidence="3 5" id="KW-1133">Transmembrane helix</keyword>
<feature type="transmembrane region" description="Helical" evidence="5">
    <location>
        <begin position="403"/>
        <end position="425"/>
    </location>
</feature>
<dbReference type="Gene3D" id="1.20.1720.10">
    <property type="entry name" value="Multidrug resistance protein D"/>
    <property type="match status" value="1"/>
</dbReference>